<keyword evidence="4" id="KW-0472">Membrane</keyword>
<dbReference type="SUPFAM" id="SSF103506">
    <property type="entry name" value="Mitochondrial carrier"/>
    <property type="match status" value="1"/>
</dbReference>
<dbReference type="InterPro" id="IPR018108">
    <property type="entry name" value="MCP_transmembrane"/>
</dbReference>
<proteinExistence type="inferred from homology"/>
<reference evidence="6" key="1">
    <citation type="submission" date="2020-11" db="EMBL/GenBank/DDBJ databases">
        <authorList>
            <person name="Tran Van P."/>
        </authorList>
    </citation>
    <scope>NUCLEOTIDE SEQUENCE</scope>
</reference>
<comment type="similarity">
    <text evidence="2">Belongs to the mitochondrial carrier (TC 2.A.29) family.</text>
</comment>
<organism evidence="6">
    <name type="scientific">Timema californicum</name>
    <name type="common">California timema</name>
    <name type="synonym">Walking stick</name>
    <dbReference type="NCBI Taxonomy" id="61474"/>
    <lineage>
        <taxon>Eukaryota</taxon>
        <taxon>Metazoa</taxon>
        <taxon>Ecdysozoa</taxon>
        <taxon>Arthropoda</taxon>
        <taxon>Hexapoda</taxon>
        <taxon>Insecta</taxon>
        <taxon>Pterygota</taxon>
        <taxon>Neoptera</taxon>
        <taxon>Polyneoptera</taxon>
        <taxon>Phasmatodea</taxon>
        <taxon>Timematodea</taxon>
        <taxon>Timematoidea</taxon>
        <taxon>Timematidae</taxon>
        <taxon>Timema</taxon>
    </lineage>
</organism>
<accession>A0A7R9J3J0</accession>
<evidence type="ECO:0000256" key="2">
    <source>
        <dbReference type="ARBA" id="ARBA00006375"/>
    </source>
</evidence>
<dbReference type="EMBL" id="OE180780">
    <property type="protein sequence ID" value="CAD7571936.1"/>
    <property type="molecule type" value="Genomic_DNA"/>
</dbReference>
<evidence type="ECO:0000256" key="3">
    <source>
        <dbReference type="ARBA" id="ARBA00022692"/>
    </source>
</evidence>
<evidence type="ECO:0000313" key="6">
    <source>
        <dbReference type="EMBL" id="CAD7571936.1"/>
    </source>
</evidence>
<sequence>MLPIQSELGMHSSLWLVEVEEVDPHLRGGRVENHLGKAPPKFTRPIFEPRSPRPQQSSSTRLAPSSREAETTTRCDDELDFTEIVGFVTCLYGDFWWLACVLDSFEDKQEFKVSFLHPHGPAPSNFTYPTVPDILRVHRSSILTTVDPLTATGRVYTLTKAETENATRKLFAVKQMSMNNRLSPFLEPELLQQGIGKVELEEVNPHLRGGRVENHLGKTTPCSPDRESNLDLPVLSGRAQHDKHLANALVVLSSTAEDGEIEVRISTFDFPALKMKLADNELPLGYKLLTAGVSACIADLATFPLDTAKVRLQHQQYQHLGGGGGGQGVTLITSPNQASISSSATRKASGPAGSCTDGGVIHGVNPCSQVPDNCSPENNS</sequence>
<dbReference type="Pfam" id="PF00153">
    <property type="entry name" value="Mito_carr"/>
    <property type="match status" value="1"/>
</dbReference>
<dbReference type="InterPro" id="IPR023395">
    <property type="entry name" value="MCP_dom_sf"/>
</dbReference>
<protein>
    <submittedName>
        <fullName evidence="6">(California timema) hypothetical protein</fullName>
    </submittedName>
</protein>
<name>A0A7R9J3J0_TIMCA</name>
<feature type="region of interest" description="Disordered" evidence="5">
    <location>
        <begin position="28"/>
        <end position="74"/>
    </location>
</feature>
<comment type="subcellular location">
    <subcellularLocation>
        <location evidence="1">Membrane</location>
        <topology evidence="1">Multi-pass membrane protein</topology>
    </subcellularLocation>
</comment>
<dbReference type="AlphaFoldDB" id="A0A7R9J3J0"/>
<evidence type="ECO:0000256" key="1">
    <source>
        <dbReference type="ARBA" id="ARBA00004141"/>
    </source>
</evidence>
<evidence type="ECO:0000256" key="5">
    <source>
        <dbReference type="SAM" id="MobiDB-lite"/>
    </source>
</evidence>
<gene>
    <name evidence="6" type="ORF">TCMB3V08_LOCUS4598</name>
</gene>
<evidence type="ECO:0000256" key="4">
    <source>
        <dbReference type="ARBA" id="ARBA00023136"/>
    </source>
</evidence>
<keyword evidence="3" id="KW-0812">Transmembrane</keyword>
<dbReference type="GO" id="GO:0016020">
    <property type="term" value="C:membrane"/>
    <property type="evidence" value="ECO:0007669"/>
    <property type="project" value="UniProtKB-SubCell"/>
</dbReference>